<proteinExistence type="predicted"/>
<accession>A0A5Q2WBA8</accession>
<dbReference type="Pfam" id="PF04865">
    <property type="entry name" value="Baseplate_J"/>
    <property type="match status" value="1"/>
</dbReference>
<evidence type="ECO:0000259" key="1">
    <source>
        <dbReference type="Pfam" id="PF04865"/>
    </source>
</evidence>
<dbReference type="EMBL" id="MN379461">
    <property type="protein sequence ID" value="QGH75032.1"/>
    <property type="molecule type" value="Genomic_DNA"/>
</dbReference>
<reference evidence="2" key="1">
    <citation type="submission" date="2019-08" db="EMBL/GenBank/DDBJ databases">
        <authorList>
            <person name="Pogozhova M.P."/>
            <person name="Pisanov R.V."/>
            <person name="Gaevskaya N.E."/>
            <person name="Vodopyanov A.S."/>
        </authorList>
    </citation>
    <scope>NUCLEOTIDE SEQUENCE</scope>
</reference>
<evidence type="ECO:0000313" key="2">
    <source>
        <dbReference type="EMBL" id="QGH75032.1"/>
    </source>
</evidence>
<dbReference type="InterPro" id="IPR006949">
    <property type="entry name" value="Barrel_Baseplate_J-like"/>
</dbReference>
<organism evidence="2">
    <name type="scientific">Vibrio phage Rostov M3</name>
    <dbReference type="NCBI Taxonomy" id="2660724"/>
    <lineage>
        <taxon>Viruses</taxon>
        <taxon>Duplodnaviria</taxon>
        <taxon>Heunggongvirae</taxon>
        <taxon>Uroviricota</taxon>
        <taxon>Caudoviricetes</taxon>
    </lineage>
</organism>
<protein>
    <submittedName>
        <fullName evidence="2">Putative baseplate protein</fullName>
    </submittedName>
</protein>
<feature type="domain" description="Baseplate protein J-like barrel" evidence="1">
    <location>
        <begin position="95"/>
        <end position="176"/>
    </location>
</feature>
<name>A0A5Q2WBA8_9CAUD</name>
<sequence length="407" mass="43378">MAEITDKGFIAKTQQEYFEDELALYRGIDPEWDLDPSSPDGLKAAHDAEVFGNMDELAQRAYDAHDPNKAQDVELDDICALTGSSRSLGTPSNVTLTLGGVAGTIIFKGDIVDSGNGTPQWSIDNDVTIEPSGTVSVGATCTINGATQADAGSINRIVTTRGGWQSVTNPNVATPGTNKQSDASLRVERAASVARPGNNQVTNTIGEIFAVEGVRRVAAYENDTNSAAVDPVDNPHGLPAHSMSYVVDGGDDYDVAYAIYIKKNPGVKLHQAGTPVEVTVTDIKYPIQTKVIRYSRPIYVDMVIAITIVNDGTLPSNVNDLITQAILNYTSGVLIPADVGFNTQGFKIGENVPISRINTPINQVIGKYGNSYIDEIDINGVTSGVIPIAFNELSRFTESNITVTVTP</sequence>
<gene>
    <name evidence="2" type="ORF">RostovM3_00008</name>
</gene>